<keyword evidence="3" id="KW-1185">Reference proteome</keyword>
<evidence type="ECO:0000256" key="1">
    <source>
        <dbReference type="SAM" id="MobiDB-lite"/>
    </source>
</evidence>
<feature type="region of interest" description="Disordered" evidence="1">
    <location>
        <begin position="55"/>
        <end position="79"/>
    </location>
</feature>
<organism evidence="2 3">
    <name type="scientific">Dendrobium thyrsiflorum</name>
    <name type="common">Pinecone-like raceme dendrobium</name>
    <name type="synonym">Orchid</name>
    <dbReference type="NCBI Taxonomy" id="117978"/>
    <lineage>
        <taxon>Eukaryota</taxon>
        <taxon>Viridiplantae</taxon>
        <taxon>Streptophyta</taxon>
        <taxon>Embryophyta</taxon>
        <taxon>Tracheophyta</taxon>
        <taxon>Spermatophyta</taxon>
        <taxon>Magnoliopsida</taxon>
        <taxon>Liliopsida</taxon>
        <taxon>Asparagales</taxon>
        <taxon>Orchidaceae</taxon>
        <taxon>Epidendroideae</taxon>
        <taxon>Malaxideae</taxon>
        <taxon>Dendrobiinae</taxon>
        <taxon>Dendrobium</taxon>
    </lineage>
</organism>
<protein>
    <submittedName>
        <fullName evidence="2">Uncharacterized protein</fullName>
    </submittedName>
</protein>
<dbReference type="Proteomes" id="UP001552299">
    <property type="component" value="Unassembled WGS sequence"/>
</dbReference>
<gene>
    <name evidence="2" type="ORF">M5K25_004316</name>
</gene>
<accession>A0ABD0VLK6</accession>
<dbReference type="AlphaFoldDB" id="A0ABD0VLK6"/>
<evidence type="ECO:0000313" key="2">
    <source>
        <dbReference type="EMBL" id="KAL0925939.1"/>
    </source>
</evidence>
<dbReference type="EMBL" id="JANQDX010000004">
    <property type="protein sequence ID" value="KAL0925939.1"/>
    <property type="molecule type" value="Genomic_DNA"/>
</dbReference>
<comment type="caution">
    <text evidence="2">The sequence shown here is derived from an EMBL/GenBank/DDBJ whole genome shotgun (WGS) entry which is preliminary data.</text>
</comment>
<proteinExistence type="predicted"/>
<sequence>MNHMIQHDTAAHSGDGHMLVIGCMAVRSLTAHAVLSSDEQSLFCRRGMFHVERKPCMGDRGRGDIGGHKHGGTGDPFHH</sequence>
<reference evidence="2 3" key="1">
    <citation type="journal article" date="2024" name="Plant Biotechnol. J.">
        <title>Dendrobium thyrsiflorum genome and its molecular insights into genes involved in important horticultural traits.</title>
        <authorList>
            <person name="Chen B."/>
            <person name="Wang J.Y."/>
            <person name="Zheng P.J."/>
            <person name="Li K.L."/>
            <person name="Liang Y.M."/>
            <person name="Chen X.F."/>
            <person name="Zhang C."/>
            <person name="Zhao X."/>
            <person name="He X."/>
            <person name="Zhang G.Q."/>
            <person name="Liu Z.J."/>
            <person name="Xu Q."/>
        </authorList>
    </citation>
    <scope>NUCLEOTIDE SEQUENCE [LARGE SCALE GENOMIC DNA]</scope>
    <source>
        <strain evidence="2">GZMU011</strain>
    </source>
</reference>
<name>A0ABD0VLK6_DENTH</name>
<evidence type="ECO:0000313" key="3">
    <source>
        <dbReference type="Proteomes" id="UP001552299"/>
    </source>
</evidence>
<feature type="compositionally biased region" description="Basic and acidic residues" evidence="1">
    <location>
        <begin position="55"/>
        <end position="67"/>
    </location>
</feature>